<feature type="transmembrane region" description="Helical" evidence="1">
    <location>
        <begin position="156"/>
        <end position="181"/>
    </location>
</feature>
<evidence type="ECO:0000313" key="2">
    <source>
        <dbReference type="EMBL" id="QIL02312.1"/>
    </source>
</evidence>
<keyword evidence="1" id="KW-0472">Membrane</keyword>
<protein>
    <recommendedName>
        <fullName evidence="4">DUF308 domain-containing protein</fullName>
    </recommendedName>
</protein>
<evidence type="ECO:0000256" key="1">
    <source>
        <dbReference type="SAM" id="Phobius"/>
    </source>
</evidence>
<dbReference type="AlphaFoldDB" id="A0A6G7ZN12"/>
<dbReference type="RefSeq" id="WP_166093852.1">
    <property type="nucleotide sequence ID" value="NZ_CP049871.1"/>
</dbReference>
<sequence>MAGLSDNSRGLIIRAAGALIFLLAFGSAILPTFGDIPARRVIGLLLIAAGAIELFAVAARRTHHLSAGIAAAATLLAGLRLELDPTADFFAVLNMVILWLVVRAAALFVSAQRSRSPLKTWVHLAAIVDFLLGILLLGGLPVAIIVYGLFGPTPEIVATFAWVFAASFIAAGWLLIAAAPLEASETD</sequence>
<reference evidence="2 3" key="1">
    <citation type="submission" date="2020-03" db="EMBL/GenBank/DDBJ databases">
        <title>Sphingomonas sp. nov., isolated from fish.</title>
        <authorList>
            <person name="Hyun D.-W."/>
            <person name="Bae J.-W."/>
        </authorList>
    </citation>
    <scope>NUCLEOTIDE SEQUENCE [LARGE SCALE GENOMIC DNA]</scope>
    <source>
        <strain evidence="2 3">HDW15C</strain>
    </source>
</reference>
<accession>A0A6G7ZN12</accession>
<proteinExistence type="predicted"/>
<keyword evidence="1" id="KW-1133">Transmembrane helix</keyword>
<dbReference type="KEGG" id="ssin:G7078_05580"/>
<gene>
    <name evidence="2" type="ORF">G7078_05580</name>
</gene>
<feature type="transmembrane region" description="Helical" evidence="1">
    <location>
        <begin position="40"/>
        <end position="58"/>
    </location>
</feature>
<organism evidence="2 3">
    <name type="scientific">Sphingomonas sinipercae</name>
    <dbReference type="NCBI Taxonomy" id="2714944"/>
    <lineage>
        <taxon>Bacteria</taxon>
        <taxon>Pseudomonadati</taxon>
        <taxon>Pseudomonadota</taxon>
        <taxon>Alphaproteobacteria</taxon>
        <taxon>Sphingomonadales</taxon>
        <taxon>Sphingomonadaceae</taxon>
        <taxon>Sphingomonas</taxon>
    </lineage>
</organism>
<feature type="transmembrane region" description="Helical" evidence="1">
    <location>
        <begin position="89"/>
        <end position="109"/>
    </location>
</feature>
<dbReference type="EMBL" id="CP049871">
    <property type="protein sequence ID" value="QIL02312.1"/>
    <property type="molecule type" value="Genomic_DNA"/>
</dbReference>
<keyword evidence="3" id="KW-1185">Reference proteome</keyword>
<feature type="transmembrane region" description="Helical" evidence="1">
    <location>
        <begin position="121"/>
        <end position="150"/>
    </location>
</feature>
<dbReference type="Proteomes" id="UP000502502">
    <property type="component" value="Chromosome"/>
</dbReference>
<feature type="transmembrane region" description="Helical" evidence="1">
    <location>
        <begin position="12"/>
        <end position="34"/>
    </location>
</feature>
<name>A0A6G7ZN12_9SPHN</name>
<keyword evidence="1" id="KW-0812">Transmembrane</keyword>
<evidence type="ECO:0000313" key="3">
    <source>
        <dbReference type="Proteomes" id="UP000502502"/>
    </source>
</evidence>
<evidence type="ECO:0008006" key="4">
    <source>
        <dbReference type="Google" id="ProtNLM"/>
    </source>
</evidence>